<dbReference type="OMA" id="WNENEYS"/>
<feature type="compositionally biased region" description="Polar residues" evidence="17">
    <location>
        <begin position="556"/>
        <end position="566"/>
    </location>
</feature>
<dbReference type="PROSITE" id="PS00108">
    <property type="entry name" value="PROTEIN_KINASE_ST"/>
    <property type="match status" value="1"/>
</dbReference>
<dbReference type="InterPro" id="IPR050339">
    <property type="entry name" value="CC_SR_Kinase"/>
</dbReference>
<dbReference type="FunFam" id="1.10.510.10:FF:000315">
    <property type="entry name" value="membrane-associated tyrosine- and threonine-specific cdc2-inhibitory kinase"/>
    <property type="match status" value="1"/>
</dbReference>
<comment type="catalytic activity">
    <reaction evidence="15">
        <text>L-seryl-[protein] + ATP = O-phospho-L-seryl-[protein] + ADP + H(+)</text>
        <dbReference type="Rhea" id="RHEA:17989"/>
        <dbReference type="Rhea" id="RHEA-COMP:9863"/>
        <dbReference type="Rhea" id="RHEA-COMP:11604"/>
        <dbReference type="ChEBI" id="CHEBI:15378"/>
        <dbReference type="ChEBI" id="CHEBI:29999"/>
        <dbReference type="ChEBI" id="CHEBI:30616"/>
        <dbReference type="ChEBI" id="CHEBI:83421"/>
        <dbReference type="ChEBI" id="CHEBI:456216"/>
        <dbReference type="EC" id="2.7.11.1"/>
    </reaction>
</comment>
<dbReference type="InterPro" id="IPR008271">
    <property type="entry name" value="Ser/Thr_kinase_AS"/>
</dbReference>
<dbReference type="EC" id="2.7.11.1" evidence="2"/>
<evidence type="ECO:0000313" key="19">
    <source>
        <dbReference type="Proteomes" id="UP000694843"/>
    </source>
</evidence>
<keyword evidence="8 16" id="KW-0067">ATP-binding</keyword>
<evidence type="ECO:0000256" key="16">
    <source>
        <dbReference type="PROSITE-ProRule" id="PRU10141"/>
    </source>
</evidence>
<dbReference type="GO" id="GO:0051321">
    <property type="term" value="P:meiotic cell cycle"/>
    <property type="evidence" value="ECO:0007669"/>
    <property type="project" value="TreeGrafter"/>
</dbReference>
<keyword evidence="7 20" id="KW-0418">Kinase</keyword>
<feature type="binding site" evidence="16">
    <location>
        <position position="133"/>
    </location>
    <ligand>
        <name>ATP</name>
        <dbReference type="ChEBI" id="CHEBI:30616"/>
    </ligand>
</feature>
<keyword evidence="12" id="KW-0131">Cell cycle</keyword>
<evidence type="ECO:0000256" key="17">
    <source>
        <dbReference type="SAM" id="MobiDB-lite"/>
    </source>
</evidence>
<evidence type="ECO:0000256" key="1">
    <source>
        <dbReference type="ARBA" id="ARBA00004395"/>
    </source>
</evidence>
<feature type="domain" description="Protein kinase" evidence="18">
    <location>
        <begin position="99"/>
        <end position="347"/>
    </location>
</feature>
<dbReference type="Proteomes" id="UP000694843">
    <property type="component" value="Unplaced"/>
</dbReference>
<dbReference type="RefSeq" id="XP_018023785.1">
    <property type="nucleotide sequence ID" value="XM_018168296.2"/>
</dbReference>
<evidence type="ECO:0000256" key="10">
    <source>
        <dbReference type="ARBA" id="ARBA00023034"/>
    </source>
</evidence>
<evidence type="ECO:0000256" key="2">
    <source>
        <dbReference type="ARBA" id="ARBA00012513"/>
    </source>
</evidence>
<feature type="region of interest" description="Disordered" evidence="17">
    <location>
        <begin position="1"/>
        <end position="51"/>
    </location>
</feature>
<gene>
    <name evidence="20" type="primary">LOC108679637</name>
</gene>
<evidence type="ECO:0000256" key="14">
    <source>
        <dbReference type="ARBA" id="ARBA00047899"/>
    </source>
</evidence>
<name>A0A8B7PCN8_HYAAZ</name>
<dbReference type="KEGG" id="hazt:108679637"/>
<evidence type="ECO:0000256" key="4">
    <source>
        <dbReference type="ARBA" id="ARBA00022679"/>
    </source>
</evidence>
<dbReference type="GO" id="GO:0005634">
    <property type="term" value="C:nucleus"/>
    <property type="evidence" value="ECO:0007669"/>
    <property type="project" value="TreeGrafter"/>
</dbReference>
<dbReference type="PANTHER" id="PTHR11042:SF183">
    <property type="entry name" value="MEMBRANE-ASSOCIATED TYROSINE- AND THREONINE-SPECIFIC CDC2-INHIBITORY KINASE"/>
    <property type="match status" value="1"/>
</dbReference>
<feature type="region of interest" description="Disordered" evidence="17">
    <location>
        <begin position="652"/>
        <end position="688"/>
    </location>
</feature>
<evidence type="ECO:0000256" key="11">
    <source>
        <dbReference type="ARBA" id="ARBA00023136"/>
    </source>
</evidence>
<evidence type="ECO:0000256" key="15">
    <source>
        <dbReference type="ARBA" id="ARBA00048679"/>
    </source>
</evidence>
<keyword evidence="11" id="KW-0472">Membrane</keyword>
<dbReference type="Pfam" id="PF00069">
    <property type="entry name" value="Pkinase"/>
    <property type="match status" value="1"/>
</dbReference>
<proteinExistence type="inferred from homology"/>
<dbReference type="Gene3D" id="1.10.510.10">
    <property type="entry name" value="Transferase(Phosphotransferase) domain 1"/>
    <property type="match status" value="1"/>
</dbReference>
<protein>
    <recommendedName>
        <fullName evidence="2">non-specific serine/threonine protein kinase</fullName>
        <ecNumber evidence="2">2.7.11.1</ecNumber>
    </recommendedName>
</protein>
<evidence type="ECO:0000256" key="3">
    <source>
        <dbReference type="ARBA" id="ARBA00022527"/>
    </source>
</evidence>
<evidence type="ECO:0000313" key="20">
    <source>
        <dbReference type="RefSeq" id="XP_018023785.1"/>
    </source>
</evidence>
<feature type="region of interest" description="Disordered" evidence="17">
    <location>
        <begin position="406"/>
        <end position="437"/>
    </location>
</feature>
<dbReference type="GO" id="GO:0000139">
    <property type="term" value="C:Golgi membrane"/>
    <property type="evidence" value="ECO:0007669"/>
    <property type="project" value="UniProtKB-SubCell"/>
</dbReference>
<dbReference type="AlphaFoldDB" id="A0A8B7PCN8"/>
<evidence type="ECO:0000256" key="7">
    <source>
        <dbReference type="ARBA" id="ARBA00022777"/>
    </source>
</evidence>
<keyword evidence="4" id="KW-0808">Transferase</keyword>
<evidence type="ECO:0000259" key="18">
    <source>
        <dbReference type="PROSITE" id="PS50011"/>
    </source>
</evidence>
<keyword evidence="3" id="KW-0723">Serine/threonine-protein kinase</keyword>
<sequence>MAVQQRLEDSTMQPYRPAPTFTLDSQSFSTKKERKTPRHSAPPKPPAKSCPVTRIFTHRQPTHSAPVPVSFRPHVEKSFIAESPIYNAQHSKSYFEQCYEIEDKLGKGSFGEVYRVRCKESGKVYACKKTILKFRGDSDRRRRLAEVAKHEKLPKHANCVEFHRAWEEHQHLFILTEVCQKSLASLSEESPGCLPQDKVWKYALHLLQAIDHLHRHSLVHMDIKPENIFLSHDGTCKLGDFGLMFDMSKDNMSEAIEGDPKYMAPECLMSQFSPAADMFSLGITLLELALDLDLPTQGSMWQSLRQGVLPSSFSELSPSLQELLLGLLEPEPKKRLTAAQALLLPRLRRLSRQQRCLSIIKAGVRRLQALWSAVLACLVYVVSPVTTRVQERARLFHKLLSDTRDAAQPSLPATPPNHKADLSRDSFSSTPSRDGSFSAHCSNADLIRPFRAVDRQLSSTPSHHDTFTCSGPLSYSDRNLASSGVAGFGRRPLPSLPIALNLNMSVSDHSSLNQSGSRLASEIDCGTPCSSRQRSPPPPIHSRVQETEPQHKLSDLQGSPNQSQCKNDPPTPFATTSATPRLNCAADNYTNCLYQGRSLAPPTPQISFIVPATPQSSRCTRLSSAHQVPVMGTPTSQTLPRRLFMPSGLRQRSGYSSLNTSPVLGQPISRRSSVLSEDSVGSNTTNGCTSRNLMDLFSQVDCSDSE</sequence>
<feature type="compositionally biased region" description="Basic and acidic residues" evidence="17">
    <location>
        <begin position="543"/>
        <end position="554"/>
    </location>
</feature>
<dbReference type="PROSITE" id="PS50011">
    <property type="entry name" value="PROTEIN_KINASE_DOM"/>
    <property type="match status" value="1"/>
</dbReference>
<keyword evidence="9" id="KW-0460">Magnesium</keyword>
<dbReference type="GO" id="GO:0046872">
    <property type="term" value="F:metal ion binding"/>
    <property type="evidence" value="ECO:0007669"/>
    <property type="project" value="UniProtKB-KW"/>
</dbReference>
<dbReference type="GO" id="GO:0004674">
    <property type="term" value="F:protein serine/threonine kinase activity"/>
    <property type="evidence" value="ECO:0007669"/>
    <property type="project" value="UniProtKB-KW"/>
</dbReference>
<evidence type="ECO:0000256" key="13">
    <source>
        <dbReference type="ARBA" id="ARBA00037982"/>
    </source>
</evidence>
<feature type="compositionally biased region" description="Polar residues" evidence="17">
    <location>
        <begin position="425"/>
        <end position="437"/>
    </location>
</feature>
<evidence type="ECO:0000256" key="5">
    <source>
        <dbReference type="ARBA" id="ARBA00022723"/>
    </source>
</evidence>
<evidence type="ECO:0000256" key="9">
    <source>
        <dbReference type="ARBA" id="ARBA00022842"/>
    </source>
</evidence>
<dbReference type="PROSITE" id="PS00107">
    <property type="entry name" value="PROTEIN_KINASE_ATP"/>
    <property type="match status" value="1"/>
</dbReference>
<keyword evidence="6 16" id="KW-0547">Nucleotide-binding</keyword>
<keyword evidence="19" id="KW-1185">Reference proteome</keyword>
<dbReference type="InterPro" id="IPR017441">
    <property type="entry name" value="Protein_kinase_ATP_BS"/>
</dbReference>
<evidence type="ECO:0000256" key="6">
    <source>
        <dbReference type="ARBA" id="ARBA00022741"/>
    </source>
</evidence>
<keyword evidence="10" id="KW-0333">Golgi apparatus</keyword>
<feature type="region of interest" description="Disordered" evidence="17">
    <location>
        <begin position="523"/>
        <end position="579"/>
    </location>
</feature>
<dbReference type="PANTHER" id="PTHR11042">
    <property type="entry name" value="EUKARYOTIC TRANSLATION INITIATION FACTOR 2-ALPHA KINASE EIF2-ALPHA KINASE -RELATED"/>
    <property type="match status" value="1"/>
</dbReference>
<dbReference type="OrthoDB" id="5337378at2759"/>
<dbReference type="SMART" id="SM00220">
    <property type="entry name" value="S_TKc"/>
    <property type="match status" value="1"/>
</dbReference>
<dbReference type="InterPro" id="IPR011009">
    <property type="entry name" value="Kinase-like_dom_sf"/>
</dbReference>
<dbReference type="Gene3D" id="3.30.200.20">
    <property type="entry name" value="Phosphorylase Kinase, domain 1"/>
    <property type="match status" value="1"/>
</dbReference>
<accession>A0A8B7PCN8</accession>
<comment type="subcellular location">
    <subcellularLocation>
        <location evidence="1">Golgi apparatus membrane</location>
        <topology evidence="1">Peripheral membrane protein</topology>
    </subcellularLocation>
</comment>
<dbReference type="InterPro" id="IPR000719">
    <property type="entry name" value="Prot_kinase_dom"/>
</dbReference>
<dbReference type="GeneID" id="108679637"/>
<evidence type="ECO:0000256" key="8">
    <source>
        <dbReference type="ARBA" id="ARBA00022840"/>
    </source>
</evidence>
<organism evidence="19 20">
    <name type="scientific">Hyalella azteca</name>
    <name type="common">Amphipod</name>
    <dbReference type="NCBI Taxonomy" id="294128"/>
    <lineage>
        <taxon>Eukaryota</taxon>
        <taxon>Metazoa</taxon>
        <taxon>Ecdysozoa</taxon>
        <taxon>Arthropoda</taxon>
        <taxon>Crustacea</taxon>
        <taxon>Multicrustacea</taxon>
        <taxon>Malacostraca</taxon>
        <taxon>Eumalacostraca</taxon>
        <taxon>Peracarida</taxon>
        <taxon>Amphipoda</taxon>
        <taxon>Senticaudata</taxon>
        <taxon>Talitrida</taxon>
        <taxon>Talitroidea</taxon>
        <taxon>Hyalellidae</taxon>
        <taxon>Hyalella</taxon>
    </lineage>
</organism>
<dbReference type="GO" id="GO:0110031">
    <property type="term" value="P:negative regulation of G2/MI transition of meiotic cell cycle"/>
    <property type="evidence" value="ECO:0007669"/>
    <property type="project" value="TreeGrafter"/>
</dbReference>
<comment type="catalytic activity">
    <reaction evidence="14">
        <text>L-threonyl-[protein] + ATP = O-phospho-L-threonyl-[protein] + ADP + H(+)</text>
        <dbReference type="Rhea" id="RHEA:46608"/>
        <dbReference type="Rhea" id="RHEA-COMP:11060"/>
        <dbReference type="Rhea" id="RHEA-COMP:11605"/>
        <dbReference type="ChEBI" id="CHEBI:15378"/>
        <dbReference type="ChEBI" id="CHEBI:30013"/>
        <dbReference type="ChEBI" id="CHEBI:30616"/>
        <dbReference type="ChEBI" id="CHEBI:61977"/>
        <dbReference type="ChEBI" id="CHEBI:456216"/>
        <dbReference type="EC" id="2.7.11.1"/>
    </reaction>
</comment>
<reference evidence="20" key="1">
    <citation type="submission" date="2025-08" db="UniProtKB">
        <authorList>
            <consortium name="RefSeq"/>
        </authorList>
    </citation>
    <scope>IDENTIFICATION</scope>
    <source>
        <tissue evidence="20">Whole organism</tissue>
    </source>
</reference>
<feature type="compositionally biased region" description="Polar residues" evidence="17">
    <location>
        <begin position="653"/>
        <end position="688"/>
    </location>
</feature>
<comment type="similarity">
    <text evidence="13">Belongs to the protein kinase superfamily. Ser/Thr protein kinase family. GCN2 subfamily.</text>
</comment>
<evidence type="ECO:0000256" key="12">
    <source>
        <dbReference type="ARBA" id="ARBA00023306"/>
    </source>
</evidence>
<dbReference type="GO" id="GO:0005524">
    <property type="term" value="F:ATP binding"/>
    <property type="evidence" value="ECO:0007669"/>
    <property type="project" value="UniProtKB-UniRule"/>
</dbReference>
<keyword evidence="5" id="KW-0479">Metal-binding</keyword>
<dbReference type="SUPFAM" id="SSF56112">
    <property type="entry name" value="Protein kinase-like (PK-like)"/>
    <property type="match status" value="1"/>
</dbReference>